<evidence type="ECO:0000313" key="2">
    <source>
        <dbReference type="EMBL" id="OGM16571.1"/>
    </source>
</evidence>
<keyword evidence="1" id="KW-1133">Transmembrane helix</keyword>
<keyword evidence="1" id="KW-0812">Transmembrane</keyword>
<name>A0A1F7XNI2_9BACT</name>
<evidence type="ECO:0000256" key="1">
    <source>
        <dbReference type="SAM" id="Phobius"/>
    </source>
</evidence>
<sequence>MTTHENYENINLGLEVNNLVKKINNHHHVWIIAIAASLLVLSLFIVFLKNNSAQQGFDQFGYNYQARIFNGKVDGVDRNLDGTVWGDPAYANDKLVMKWSKAWDEARFNGKDWTCDAWEDNEYNGKVPGGSGEIWHYKISWVGSALEDSSCWREGGYSIWGQFEVTFSQGTVANEHFWETHASPSGYGMFK</sequence>
<reference evidence="2 3" key="1">
    <citation type="journal article" date="2016" name="Nat. Commun.">
        <title>Thousands of microbial genomes shed light on interconnected biogeochemical processes in an aquifer system.</title>
        <authorList>
            <person name="Anantharaman K."/>
            <person name="Brown C.T."/>
            <person name="Hug L.A."/>
            <person name="Sharon I."/>
            <person name="Castelle C.J."/>
            <person name="Probst A.J."/>
            <person name="Thomas B.C."/>
            <person name="Singh A."/>
            <person name="Wilkins M.J."/>
            <person name="Karaoz U."/>
            <person name="Brodie E.L."/>
            <person name="Williams K.H."/>
            <person name="Hubbard S.S."/>
            <person name="Banfield J.F."/>
        </authorList>
    </citation>
    <scope>NUCLEOTIDE SEQUENCE [LARGE SCALE GENOMIC DNA]</scope>
</reference>
<accession>A0A1F7XNI2</accession>
<evidence type="ECO:0000313" key="3">
    <source>
        <dbReference type="Proteomes" id="UP000178401"/>
    </source>
</evidence>
<feature type="transmembrane region" description="Helical" evidence="1">
    <location>
        <begin position="29"/>
        <end position="48"/>
    </location>
</feature>
<dbReference type="EMBL" id="MGFY01000016">
    <property type="protein sequence ID" value="OGM16571.1"/>
    <property type="molecule type" value="Genomic_DNA"/>
</dbReference>
<gene>
    <name evidence="2" type="ORF">A2V55_00020</name>
</gene>
<keyword evidence="1" id="KW-0472">Membrane</keyword>
<comment type="caution">
    <text evidence="2">The sequence shown here is derived from an EMBL/GenBank/DDBJ whole genome shotgun (WGS) entry which is preliminary data.</text>
</comment>
<dbReference type="Proteomes" id="UP000178401">
    <property type="component" value="Unassembled WGS sequence"/>
</dbReference>
<dbReference type="AlphaFoldDB" id="A0A1F7XNI2"/>
<protein>
    <submittedName>
        <fullName evidence="2">Uncharacterized protein</fullName>
    </submittedName>
</protein>
<proteinExistence type="predicted"/>
<organism evidence="2 3">
    <name type="scientific">Candidatus Woesebacteria bacterium RBG_19FT_COMBO_37_29</name>
    <dbReference type="NCBI Taxonomy" id="1802486"/>
    <lineage>
        <taxon>Bacteria</taxon>
        <taxon>Candidatus Woeseibacteriota</taxon>
    </lineage>
</organism>